<dbReference type="CDD" id="cd00200">
    <property type="entry name" value="WD40"/>
    <property type="match status" value="1"/>
</dbReference>
<sequence length="185" mass="20204">MGSPTRLRNATSPKRPSNRHELSRPGVGLVGLGLLILSSPWLAQGVSQEKPTTNQEVRRFEGHIGGITSVAFSPDGRSALSGSLDTTLRLWDVSTGKEIRQFTGHTDWVFSVAFSPDGRSALSGSRDKTLRLWEVATGKEIRRFTGHTSGVESVAFSPDGRYALSGSSDKTLRLWALPEEVWLKK</sequence>
<reference evidence="5 6" key="1">
    <citation type="submission" date="2020-07" db="EMBL/GenBank/DDBJ databases">
        <title>Thermogemmata thermophila gen. nov., sp. nov., a novel moderate thermophilic planctomycete from a Kamchatka hot spring.</title>
        <authorList>
            <person name="Elcheninov A.G."/>
            <person name="Podosokorskaya O.A."/>
            <person name="Kovaleva O.L."/>
            <person name="Novikov A."/>
            <person name="Bonch-Osmolovskaya E.A."/>
            <person name="Toshchakov S.V."/>
            <person name="Kublanov I.V."/>
        </authorList>
    </citation>
    <scope>NUCLEOTIDE SEQUENCE [LARGE SCALE GENOMIC DNA]</scope>
    <source>
        <strain evidence="5 6">2918</strain>
    </source>
</reference>
<feature type="compositionally biased region" description="Polar residues" evidence="4">
    <location>
        <begin position="1"/>
        <end position="15"/>
    </location>
</feature>
<gene>
    <name evidence="5" type="ORF">H0921_15230</name>
</gene>
<keyword evidence="1 3" id="KW-0853">WD repeat</keyword>
<evidence type="ECO:0000256" key="2">
    <source>
        <dbReference type="ARBA" id="ARBA00022737"/>
    </source>
</evidence>
<protein>
    <submittedName>
        <fullName evidence="5">WD40 repeat domain-containing protein</fullName>
    </submittedName>
</protein>
<dbReference type="SMART" id="SM00320">
    <property type="entry name" value="WD40"/>
    <property type="match status" value="3"/>
</dbReference>
<dbReference type="SUPFAM" id="SSF50978">
    <property type="entry name" value="WD40 repeat-like"/>
    <property type="match status" value="1"/>
</dbReference>
<dbReference type="Proteomes" id="UP000542342">
    <property type="component" value="Unassembled WGS sequence"/>
</dbReference>
<feature type="repeat" description="WD" evidence="3">
    <location>
        <begin position="102"/>
        <end position="143"/>
    </location>
</feature>
<dbReference type="InterPro" id="IPR020472">
    <property type="entry name" value="WD40_PAC1"/>
</dbReference>
<name>A0A7V9ACN8_9BACT</name>
<evidence type="ECO:0000313" key="6">
    <source>
        <dbReference type="Proteomes" id="UP000542342"/>
    </source>
</evidence>
<dbReference type="PANTHER" id="PTHR19848:SF8">
    <property type="entry name" value="F-BOX AND WD REPEAT DOMAIN CONTAINING 7"/>
    <property type="match status" value="1"/>
</dbReference>
<dbReference type="PRINTS" id="PR00320">
    <property type="entry name" value="GPROTEINBRPT"/>
</dbReference>
<dbReference type="EMBL" id="JACEFB010000015">
    <property type="protein sequence ID" value="MBA2227511.1"/>
    <property type="molecule type" value="Genomic_DNA"/>
</dbReference>
<dbReference type="InterPro" id="IPR001680">
    <property type="entry name" value="WD40_rpt"/>
</dbReference>
<dbReference type="PANTHER" id="PTHR19848">
    <property type="entry name" value="WD40 REPEAT PROTEIN"/>
    <property type="match status" value="1"/>
</dbReference>
<dbReference type="InterPro" id="IPR036322">
    <property type="entry name" value="WD40_repeat_dom_sf"/>
</dbReference>
<dbReference type="PROSITE" id="PS00678">
    <property type="entry name" value="WD_REPEATS_1"/>
    <property type="match status" value="2"/>
</dbReference>
<dbReference type="InterPro" id="IPR019775">
    <property type="entry name" value="WD40_repeat_CS"/>
</dbReference>
<evidence type="ECO:0000256" key="4">
    <source>
        <dbReference type="SAM" id="MobiDB-lite"/>
    </source>
</evidence>
<evidence type="ECO:0000256" key="1">
    <source>
        <dbReference type="ARBA" id="ARBA00022574"/>
    </source>
</evidence>
<dbReference type="RefSeq" id="WP_194539379.1">
    <property type="nucleotide sequence ID" value="NZ_JACEFB010000015.1"/>
</dbReference>
<dbReference type="Pfam" id="PF00400">
    <property type="entry name" value="WD40"/>
    <property type="match status" value="3"/>
</dbReference>
<comment type="caution">
    <text evidence="5">The sequence shown here is derived from an EMBL/GenBank/DDBJ whole genome shotgun (WGS) entry which is preliminary data.</text>
</comment>
<dbReference type="AlphaFoldDB" id="A0A7V9ACN8"/>
<organism evidence="5 6">
    <name type="scientific">Thermogemmata fonticola</name>
    <dbReference type="NCBI Taxonomy" id="2755323"/>
    <lineage>
        <taxon>Bacteria</taxon>
        <taxon>Pseudomonadati</taxon>
        <taxon>Planctomycetota</taxon>
        <taxon>Planctomycetia</taxon>
        <taxon>Gemmatales</taxon>
        <taxon>Gemmataceae</taxon>
        <taxon>Thermogemmata</taxon>
    </lineage>
</organism>
<evidence type="ECO:0000256" key="3">
    <source>
        <dbReference type="PROSITE-ProRule" id="PRU00221"/>
    </source>
</evidence>
<evidence type="ECO:0000313" key="5">
    <source>
        <dbReference type="EMBL" id="MBA2227511.1"/>
    </source>
</evidence>
<dbReference type="Gene3D" id="2.130.10.10">
    <property type="entry name" value="YVTN repeat-like/Quinoprotein amine dehydrogenase"/>
    <property type="match status" value="2"/>
</dbReference>
<proteinExistence type="predicted"/>
<dbReference type="InterPro" id="IPR015943">
    <property type="entry name" value="WD40/YVTN_repeat-like_dom_sf"/>
</dbReference>
<feature type="region of interest" description="Disordered" evidence="4">
    <location>
        <begin position="1"/>
        <end position="24"/>
    </location>
</feature>
<accession>A0A7V9ACN8</accession>
<dbReference type="PROSITE" id="PS50294">
    <property type="entry name" value="WD_REPEATS_REGION"/>
    <property type="match status" value="3"/>
</dbReference>
<dbReference type="PROSITE" id="PS50082">
    <property type="entry name" value="WD_REPEATS_2"/>
    <property type="match status" value="3"/>
</dbReference>
<keyword evidence="6" id="KW-1185">Reference proteome</keyword>
<feature type="repeat" description="WD" evidence="3">
    <location>
        <begin position="60"/>
        <end position="101"/>
    </location>
</feature>
<feature type="repeat" description="WD" evidence="3">
    <location>
        <begin position="144"/>
        <end position="175"/>
    </location>
</feature>
<keyword evidence="2" id="KW-0677">Repeat</keyword>